<dbReference type="InterPro" id="IPR001304">
    <property type="entry name" value="C-type_lectin-like"/>
</dbReference>
<dbReference type="GO" id="GO:0009653">
    <property type="term" value="P:anatomical structure morphogenesis"/>
    <property type="evidence" value="ECO:0007669"/>
    <property type="project" value="TreeGrafter"/>
</dbReference>
<keyword evidence="1" id="KW-0732">Signal</keyword>
<feature type="repeat" description="CSPG" evidence="4">
    <location>
        <begin position="296"/>
        <end position="411"/>
    </location>
</feature>
<protein>
    <submittedName>
        <fullName evidence="6">FRAS1-related extracellular matrix protein 1</fullName>
    </submittedName>
</protein>
<evidence type="ECO:0000313" key="6">
    <source>
        <dbReference type="EMBL" id="KGB33275.1"/>
    </source>
</evidence>
<dbReference type="InterPro" id="IPR016186">
    <property type="entry name" value="C-type_lectin-like/link_sf"/>
</dbReference>
<dbReference type="Pfam" id="PF00059">
    <property type="entry name" value="Lectin_C"/>
    <property type="match status" value="1"/>
</dbReference>
<dbReference type="EMBL" id="KL250540">
    <property type="protein sequence ID" value="KGB33275.1"/>
    <property type="molecule type" value="Genomic_DNA"/>
</dbReference>
<evidence type="ECO:0000256" key="2">
    <source>
        <dbReference type="ARBA" id="ARBA00022737"/>
    </source>
</evidence>
<dbReference type="SUPFAM" id="SSF56436">
    <property type="entry name" value="C-type lectin-like"/>
    <property type="match status" value="1"/>
</dbReference>
<evidence type="ECO:0000259" key="5">
    <source>
        <dbReference type="PROSITE" id="PS50041"/>
    </source>
</evidence>
<feature type="domain" description="C-type lectin" evidence="5">
    <location>
        <begin position="990"/>
        <end position="1120"/>
    </location>
</feature>
<dbReference type="InterPro" id="IPR051561">
    <property type="entry name" value="FRAS1_ECM"/>
</dbReference>
<reference evidence="6" key="1">
    <citation type="journal article" date="2012" name="Nat. Genet.">
        <title>Whole-genome sequence of Schistosoma haematobium.</title>
        <authorList>
            <person name="Young N.D."/>
            <person name="Jex A.R."/>
            <person name="Li B."/>
            <person name="Liu S."/>
            <person name="Yang L."/>
            <person name="Xiong Z."/>
            <person name="Li Y."/>
            <person name="Cantacessi C."/>
            <person name="Hall R.S."/>
            <person name="Xu X."/>
            <person name="Chen F."/>
            <person name="Wu X."/>
            <person name="Zerlotini A."/>
            <person name="Oliveira G."/>
            <person name="Hofmann A."/>
            <person name="Zhang G."/>
            <person name="Fang X."/>
            <person name="Kang Y."/>
            <person name="Campbell B.E."/>
            <person name="Loukas A."/>
            <person name="Ranganathan S."/>
            <person name="Rollinson D."/>
            <person name="Rinaldi G."/>
            <person name="Brindley P.J."/>
            <person name="Yang H."/>
            <person name="Wang J."/>
            <person name="Wang J."/>
            <person name="Gasser R.B."/>
        </authorList>
    </citation>
    <scope>NUCLEOTIDE SEQUENCE [LARGE SCALE GENOMIC DNA]</scope>
</reference>
<evidence type="ECO:0000256" key="4">
    <source>
        <dbReference type="PROSITE-ProRule" id="PRU01201"/>
    </source>
</evidence>
<accession>A0A094ZFR7</accession>
<name>A0A094ZFR7_SCHHA</name>
<dbReference type="AlphaFoldDB" id="A0A094ZFR7"/>
<keyword evidence="3" id="KW-0325">Glycoprotein</keyword>
<dbReference type="Gene3D" id="3.10.100.10">
    <property type="entry name" value="Mannose-Binding Protein A, subunit A"/>
    <property type="match status" value="1"/>
</dbReference>
<dbReference type="PANTHER" id="PTHR45739">
    <property type="entry name" value="MATRIX PROTEIN, PUTATIVE-RELATED"/>
    <property type="match status" value="1"/>
</dbReference>
<dbReference type="Pfam" id="PF16184">
    <property type="entry name" value="Cadherin_3"/>
    <property type="match status" value="1"/>
</dbReference>
<keyword evidence="2" id="KW-0677">Repeat</keyword>
<dbReference type="InterPro" id="IPR039005">
    <property type="entry name" value="CSPG_rpt"/>
</dbReference>
<evidence type="ECO:0000256" key="3">
    <source>
        <dbReference type="ARBA" id="ARBA00023180"/>
    </source>
</evidence>
<dbReference type="PROSITE" id="PS50041">
    <property type="entry name" value="C_TYPE_LECTIN_2"/>
    <property type="match status" value="1"/>
</dbReference>
<gene>
    <name evidence="6" type="ORF">MS3_01443</name>
</gene>
<sequence>MRIQLVAEDNQIPEVKIISPLKLHRDGELLIDSNVLSVIDLDTPEEKLFIQFERLPKYGKILLNLIQSTQYNQRSKHSNMTQYSTINKAQNISFSSFKKRKLILNSHCNIDLRLMCILSCFFFCCLTIKQSSSYQQSGENVKQDDFILTITDGIQTSTPLEVPIEIKPRILQGNKWHQLVNNTILVKENSSVTLTPSVFPMDTTDMNASPTDISAISTAPQYFVIVFPTKGNLLIDHKNKVSQFTYKDILENRLSYRHGPAEIGVKSVYDFARIWDFNAGETFSLNFTIMPVNSQPPVLRSETLLQVKEGDKVEITPYTLYATDPDTNEYDIQLHIIHPPKWGHIELINKKSISNQQYNQSNHIQLINNQYKQNILNFNMKNIRDGLIYYINSIHQNGQESIEDLFSIKAYDGHYYSINIIEIKIAIQPINDEIPNVRLLKYFSCILNTRKVLTPYLFHVNDMDIPRDILQIRFIKLPIYGYLLIYWQHGEKYIITQYSNPITESYLGPYQEQYLTDSCVLRLSDGQYSTDPITLRFRIRRVDGTNGGLSHSSLPYLPITNLQTLRPLEYPEMKSTITEENDKEGNQMHQNDASDTILDSFNTVILMATINRFTFIQYKDIQPDKLNHNQIEITFHLNDNSSLFPCGLISHISNPLKNIIKFTKNEVQNHQIVFYAINCENYLNKQFQIDFQLINSYGDYLSQKSIIISIQKNNHHLLPELEQFSDLLILPYTDTLIKTNHLSIKDKDTNPNYLIYIILKYNEQYKQYEHFHPFIERMNYIIKQNNTKILELSWITLGFDHKVYTICPERGILTLTVIRKGTNQALQSTLTDVYVGLSSDTAIEGKDFSLHSQKLVVFHKDNHGKCQSKSYFTPIKLGNETTKTANNPVKRDLTSIIHSNLDKTPNNPIYLSDAQMNSDNHDEDYYLKDFNWQSNQQYRMESDPIKNHISLTEWLATNDLPDSKTLSASYENYMHSNKHIMHCLNGWKFYQHRCYRLYENKKITWEEARNYCELQDGFLTSITDETNLKWLAQIFQIRKPFWIGLHQTQPRGPWVWHNFEHVGFTKWDKGHPVNTKWRSPTNKQIKRKYYLSQKQKHYRGPKACVLVTPNLYWQNRLCNRIITKVNFICMRNPEIF</sequence>
<dbReference type="SMART" id="SM00034">
    <property type="entry name" value="CLECT"/>
    <property type="match status" value="1"/>
</dbReference>
<evidence type="ECO:0000256" key="1">
    <source>
        <dbReference type="ARBA" id="ARBA00022729"/>
    </source>
</evidence>
<dbReference type="CDD" id="cd00037">
    <property type="entry name" value="CLECT"/>
    <property type="match status" value="1"/>
</dbReference>
<dbReference type="PROSITE" id="PS51854">
    <property type="entry name" value="CSPG"/>
    <property type="match status" value="1"/>
</dbReference>
<organism evidence="6">
    <name type="scientific">Schistosoma haematobium</name>
    <name type="common">Blood fluke</name>
    <dbReference type="NCBI Taxonomy" id="6185"/>
    <lineage>
        <taxon>Eukaryota</taxon>
        <taxon>Metazoa</taxon>
        <taxon>Spiralia</taxon>
        <taxon>Lophotrochozoa</taxon>
        <taxon>Platyhelminthes</taxon>
        <taxon>Trematoda</taxon>
        <taxon>Digenea</taxon>
        <taxon>Strigeidida</taxon>
        <taxon>Schistosomatoidea</taxon>
        <taxon>Schistosomatidae</taxon>
        <taxon>Schistosoma</taxon>
    </lineage>
</organism>
<dbReference type="InterPro" id="IPR016187">
    <property type="entry name" value="CTDL_fold"/>
</dbReference>
<dbReference type="STRING" id="6185.A0A094ZFR7"/>
<dbReference type="PANTHER" id="PTHR45739:SF11">
    <property type="entry name" value="FRAS1-RELATED EXTRACELLULAR MATRIX PROTEIN 1-LIKE ISOFORM X1"/>
    <property type="match status" value="1"/>
</dbReference>
<proteinExistence type="predicted"/>